<dbReference type="AlphaFoldDB" id="A0A7I9XMG7"/>
<organism evidence="2 3">
    <name type="scientific">Mycolicibacter senuensis</name>
    <dbReference type="NCBI Taxonomy" id="386913"/>
    <lineage>
        <taxon>Bacteria</taxon>
        <taxon>Bacillati</taxon>
        <taxon>Actinomycetota</taxon>
        <taxon>Actinomycetes</taxon>
        <taxon>Mycobacteriales</taxon>
        <taxon>Mycobacteriaceae</taxon>
        <taxon>Mycolicibacter</taxon>
    </lineage>
</organism>
<keyword evidence="3" id="KW-1185">Reference proteome</keyword>
<dbReference type="EMBL" id="BLKV01000002">
    <property type="protein sequence ID" value="GFG71171.1"/>
    <property type="molecule type" value="Genomic_DNA"/>
</dbReference>
<feature type="signal peptide" evidence="1">
    <location>
        <begin position="1"/>
        <end position="22"/>
    </location>
</feature>
<comment type="caution">
    <text evidence="2">The sequence shown here is derived from an EMBL/GenBank/DDBJ whole genome shotgun (WGS) entry which is preliminary data.</text>
</comment>
<accession>A0A7I9XMG7</accession>
<reference evidence="2 3" key="1">
    <citation type="journal article" date="2019" name="Emerg. Microbes Infect.">
        <title>Comprehensive subspecies identification of 175 nontuberculous mycobacteria species based on 7547 genomic profiles.</title>
        <authorList>
            <person name="Matsumoto Y."/>
            <person name="Kinjo T."/>
            <person name="Motooka D."/>
            <person name="Nabeya D."/>
            <person name="Jung N."/>
            <person name="Uechi K."/>
            <person name="Horii T."/>
            <person name="Iida T."/>
            <person name="Fujita J."/>
            <person name="Nakamura S."/>
        </authorList>
    </citation>
    <scope>NUCLEOTIDE SEQUENCE [LARGE SCALE GENOMIC DNA]</scope>
    <source>
        <strain evidence="2 3">JCM 16017</strain>
    </source>
</reference>
<gene>
    <name evidence="2" type="ORF">MSEN_28910</name>
</gene>
<evidence type="ECO:0000313" key="3">
    <source>
        <dbReference type="Proteomes" id="UP000465263"/>
    </source>
</evidence>
<sequence>MAAAAHVVFTAVVLAGCGATTATDSGAPTTTGSPAPASSAAEKAWHEVTTFVHHAGEDRRASPRFRLDGPARLRYTVTAQPANVDQLLRVADIMFIDERYDAESATVEEIIYIDTPGEGTKELGKRKGNYTIEVTAAGRDWKNTVITVVIEQEK</sequence>
<proteinExistence type="predicted"/>
<dbReference type="Proteomes" id="UP000465263">
    <property type="component" value="Unassembled WGS sequence"/>
</dbReference>
<evidence type="ECO:0000256" key="1">
    <source>
        <dbReference type="SAM" id="SignalP"/>
    </source>
</evidence>
<keyword evidence="1" id="KW-0732">Signal</keyword>
<protein>
    <recommendedName>
        <fullName evidence="4">Lipoprotein</fullName>
    </recommendedName>
</protein>
<evidence type="ECO:0000313" key="2">
    <source>
        <dbReference type="EMBL" id="GFG71171.1"/>
    </source>
</evidence>
<feature type="chain" id="PRO_5039620127" description="Lipoprotein" evidence="1">
    <location>
        <begin position="23"/>
        <end position="154"/>
    </location>
</feature>
<name>A0A7I9XMG7_9MYCO</name>
<evidence type="ECO:0008006" key="4">
    <source>
        <dbReference type="Google" id="ProtNLM"/>
    </source>
</evidence>